<evidence type="ECO:0000259" key="2">
    <source>
        <dbReference type="SMART" id="SM00065"/>
    </source>
</evidence>
<dbReference type="RefSeq" id="WP_270039103.1">
    <property type="nucleotide sequence ID" value="NZ_JAPDOD010000005.1"/>
</dbReference>
<comment type="caution">
    <text evidence="3">The sequence shown here is derived from an EMBL/GenBank/DDBJ whole genome shotgun (WGS) entry which is preliminary data.</text>
</comment>
<evidence type="ECO:0000313" key="4">
    <source>
        <dbReference type="Proteomes" id="UP001149140"/>
    </source>
</evidence>
<dbReference type="AlphaFoldDB" id="A0A9X3S1P7"/>
<organism evidence="3 4">
    <name type="scientific">Solirubrobacter ginsenosidimutans</name>
    <dbReference type="NCBI Taxonomy" id="490573"/>
    <lineage>
        <taxon>Bacteria</taxon>
        <taxon>Bacillati</taxon>
        <taxon>Actinomycetota</taxon>
        <taxon>Thermoleophilia</taxon>
        <taxon>Solirubrobacterales</taxon>
        <taxon>Solirubrobacteraceae</taxon>
        <taxon>Solirubrobacter</taxon>
    </lineage>
</organism>
<dbReference type="Pfam" id="PF13556">
    <property type="entry name" value="HTH_30"/>
    <property type="match status" value="1"/>
</dbReference>
<name>A0A9X3S1P7_9ACTN</name>
<evidence type="ECO:0000313" key="3">
    <source>
        <dbReference type="EMBL" id="MDA0160321.1"/>
    </source>
</evidence>
<dbReference type="Proteomes" id="UP001149140">
    <property type="component" value="Unassembled WGS sequence"/>
</dbReference>
<dbReference type="PANTHER" id="PTHR33744:SF1">
    <property type="entry name" value="DNA-BINDING TRANSCRIPTIONAL ACTIVATOR ADER"/>
    <property type="match status" value="1"/>
</dbReference>
<keyword evidence="4" id="KW-1185">Reference proteome</keyword>
<dbReference type="Pfam" id="PF01590">
    <property type="entry name" value="GAF"/>
    <property type="match status" value="1"/>
</dbReference>
<dbReference type="InterPro" id="IPR041522">
    <property type="entry name" value="CdaR_GGDEF"/>
</dbReference>
<dbReference type="Gene3D" id="1.10.10.2840">
    <property type="entry name" value="PucR C-terminal helix-turn-helix domain"/>
    <property type="match status" value="1"/>
</dbReference>
<dbReference type="InterPro" id="IPR003018">
    <property type="entry name" value="GAF"/>
</dbReference>
<dbReference type="InterPro" id="IPR029016">
    <property type="entry name" value="GAF-like_dom_sf"/>
</dbReference>
<dbReference type="SUPFAM" id="SSF55781">
    <property type="entry name" value="GAF domain-like"/>
    <property type="match status" value="1"/>
</dbReference>
<dbReference type="SMART" id="SM00065">
    <property type="entry name" value="GAF"/>
    <property type="match status" value="1"/>
</dbReference>
<accession>A0A9X3S1P7</accession>
<dbReference type="InterPro" id="IPR025736">
    <property type="entry name" value="PucR_C-HTH_dom"/>
</dbReference>
<protein>
    <submittedName>
        <fullName evidence="3">GAF domain-containing protein</fullName>
    </submittedName>
</protein>
<dbReference type="InterPro" id="IPR051448">
    <property type="entry name" value="CdaR-like_regulators"/>
</dbReference>
<reference evidence="3" key="1">
    <citation type="submission" date="2022-10" db="EMBL/GenBank/DDBJ databases">
        <title>The WGS of Solirubrobacter ginsenosidimutans DSM 21036.</title>
        <authorList>
            <person name="Jiang Z."/>
        </authorList>
    </citation>
    <scope>NUCLEOTIDE SEQUENCE</scope>
    <source>
        <strain evidence="3">DSM 21036</strain>
    </source>
</reference>
<gene>
    <name evidence="3" type="ORF">OM076_08600</name>
</gene>
<dbReference type="PANTHER" id="PTHR33744">
    <property type="entry name" value="CARBOHYDRATE DIACID REGULATOR"/>
    <property type="match status" value="1"/>
</dbReference>
<dbReference type="InterPro" id="IPR042070">
    <property type="entry name" value="PucR_C-HTH_sf"/>
</dbReference>
<evidence type="ECO:0000256" key="1">
    <source>
        <dbReference type="ARBA" id="ARBA00006754"/>
    </source>
</evidence>
<dbReference type="EMBL" id="JAPDOD010000005">
    <property type="protein sequence ID" value="MDA0160321.1"/>
    <property type="molecule type" value="Genomic_DNA"/>
</dbReference>
<feature type="domain" description="GAF" evidence="2">
    <location>
        <begin position="43"/>
        <end position="193"/>
    </location>
</feature>
<dbReference type="Pfam" id="PF17853">
    <property type="entry name" value="GGDEF_2"/>
    <property type="match status" value="1"/>
</dbReference>
<proteinExistence type="inferred from homology"/>
<comment type="similarity">
    <text evidence="1">Belongs to the CdaR family.</text>
</comment>
<dbReference type="Gene3D" id="3.30.450.40">
    <property type="match status" value="1"/>
</dbReference>
<sequence>MQVNVPALSADQLGDAGQYEAVAYRKAIQAFSDVAVALNDATDQCSLLHLIARKICDLAGASRCSVYLRDEETGLYRGQVGHAGHDIDAEVKRLTAGIPADHFTHEIVETRKPVHIRDALHDPRPIHSTMRHWGVRSMVGVPMVLRDEVIGIIYLDGEDAPRAFSDADVAIAAVFAQLAAVAISQAQMNARLRESFGTVARQNDILRRVAALDDRLTNLVIKGANVREIVQAVSDLTGKSCALYDAGYQRLASAVPPGEDGFVIPRLLEPEFLGHPEVVAALEGIDPVRSTVVGPIARAGLLHRYLVAPVTIRDERWGTLVVMAHTAHFGPLDQRICRRASTMIALDLSAERRIMASEWDAEATFVSGLVDSARDHDDVRRRADFLGIVLDQPHVFCLLSPYSGAPLDVRAVREAFVTAAPGARVMTGATPDGVVVLLPAEPDATRASAVETARATLEAARTTLGEPLAALSVPCSDAEAYPRAYAQVRQVLQCIRAFHGPGSTRVLAADELGAGRLLLMGADAAEADRFVDETLRNMLADSGAPDLLLTLVRFFEDQRSVRRVAAHLDVHENTVRYRLAKIEELTGLPVRTDSDAQLSVQLALLVLHLRGRLQALMTR</sequence>